<protein>
    <recommendedName>
        <fullName evidence="4">Antitoxin VbhA domain-containing protein</fullName>
    </recommendedName>
</protein>
<evidence type="ECO:0000313" key="3">
    <source>
        <dbReference type="Proteomes" id="UP001500540"/>
    </source>
</evidence>
<keyword evidence="3" id="KW-1185">Reference proteome</keyword>
<organism evidence="2 3">
    <name type="scientific">Microbacterium kribbense</name>
    <dbReference type="NCBI Taxonomy" id="433645"/>
    <lineage>
        <taxon>Bacteria</taxon>
        <taxon>Bacillati</taxon>
        <taxon>Actinomycetota</taxon>
        <taxon>Actinomycetes</taxon>
        <taxon>Micrococcales</taxon>
        <taxon>Microbacteriaceae</taxon>
        <taxon>Microbacterium</taxon>
    </lineage>
</organism>
<evidence type="ECO:0000256" key="1">
    <source>
        <dbReference type="SAM" id="MobiDB-lite"/>
    </source>
</evidence>
<dbReference type="Gene3D" id="2.30.110.10">
    <property type="entry name" value="Electron Transport, Fmn-binding Protein, Chain A"/>
    <property type="match status" value="1"/>
</dbReference>
<comment type="caution">
    <text evidence="2">The sequence shown here is derived from an EMBL/GenBank/DDBJ whole genome shotgun (WGS) entry which is preliminary data.</text>
</comment>
<feature type="region of interest" description="Disordered" evidence="1">
    <location>
        <begin position="1"/>
        <end position="22"/>
    </location>
</feature>
<gene>
    <name evidence="2" type="ORF">GCM10022240_27280</name>
</gene>
<accession>A0ABP7GYW4</accession>
<dbReference type="InterPro" id="IPR012349">
    <property type="entry name" value="Split_barrel_FMN-bd"/>
</dbReference>
<reference evidence="3" key="1">
    <citation type="journal article" date="2019" name="Int. J. Syst. Evol. Microbiol.">
        <title>The Global Catalogue of Microorganisms (GCM) 10K type strain sequencing project: providing services to taxonomists for standard genome sequencing and annotation.</title>
        <authorList>
            <consortium name="The Broad Institute Genomics Platform"/>
            <consortium name="The Broad Institute Genome Sequencing Center for Infectious Disease"/>
            <person name="Wu L."/>
            <person name="Ma J."/>
        </authorList>
    </citation>
    <scope>NUCLEOTIDE SEQUENCE [LARGE SCALE GENOMIC DNA]</scope>
    <source>
        <strain evidence="3">JCM 16950</strain>
    </source>
</reference>
<dbReference type="EMBL" id="BAABAF010000009">
    <property type="protein sequence ID" value="GAA3773984.1"/>
    <property type="molecule type" value="Genomic_DNA"/>
</dbReference>
<dbReference type="RefSeq" id="WP_344784554.1">
    <property type="nucleotide sequence ID" value="NZ_BAABAF010000009.1"/>
</dbReference>
<proteinExistence type="predicted"/>
<name>A0ABP7GYW4_9MICO</name>
<evidence type="ECO:0000313" key="2">
    <source>
        <dbReference type="EMBL" id="GAA3773984.1"/>
    </source>
</evidence>
<dbReference type="Proteomes" id="UP001500540">
    <property type="component" value="Unassembled WGS sequence"/>
</dbReference>
<evidence type="ECO:0008006" key="4">
    <source>
        <dbReference type="Google" id="ProtNLM"/>
    </source>
</evidence>
<sequence>MDVNDVDAKAKWSQNRSDADRAGVIAGYAAEHRPVAADRVRTGNL</sequence>
<feature type="compositionally biased region" description="Basic and acidic residues" evidence="1">
    <location>
        <begin position="1"/>
        <end position="10"/>
    </location>
</feature>